<gene>
    <name evidence="3" type="ORF">RJ639_039182</name>
</gene>
<evidence type="ECO:0000256" key="1">
    <source>
        <dbReference type="SAM" id="MobiDB-lite"/>
    </source>
</evidence>
<accession>A0AA88WZT8</accession>
<dbReference type="Pfam" id="PF00098">
    <property type="entry name" value="zf-CCHC"/>
    <property type="match status" value="1"/>
</dbReference>
<dbReference type="GO" id="GO:0008270">
    <property type="term" value="F:zinc ion binding"/>
    <property type="evidence" value="ECO:0007669"/>
    <property type="project" value="InterPro"/>
</dbReference>
<dbReference type="Proteomes" id="UP001188597">
    <property type="component" value="Unassembled WGS sequence"/>
</dbReference>
<evidence type="ECO:0000313" key="4">
    <source>
        <dbReference type="Proteomes" id="UP001188597"/>
    </source>
</evidence>
<reference evidence="3" key="1">
    <citation type="submission" date="2022-12" db="EMBL/GenBank/DDBJ databases">
        <title>Draft genome assemblies for two species of Escallonia (Escalloniales).</title>
        <authorList>
            <person name="Chanderbali A."/>
            <person name="Dervinis C."/>
            <person name="Anghel I."/>
            <person name="Soltis D."/>
            <person name="Soltis P."/>
            <person name="Zapata F."/>
        </authorList>
    </citation>
    <scope>NUCLEOTIDE SEQUENCE</scope>
    <source>
        <strain evidence="3">UCBG64.0493</strain>
        <tissue evidence="3">Leaf</tissue>
    </source>
</reference>
<feature type="non-terminal residue" evidence="3">
    <location>
        <position position="124"/>
    </location>
</feature>
<evidence type="ECO:0000313" key="3">
    <source>
        <dbReference type="EMBL" id="KAK3029690.1"/>
    </source>
</evidence>
<comment type="caution">
    <text evidence="3">The sequence shown here is derived from an EMBL/GenBank/DDBJ whole genome shotgun (WGS) entry which is preliminary data.</text>
</comment>
<dbReference type="GO" id="GO:0003676">
    <property type="term" value="F:nucleic acid binding"/>
    <property type="evidence" value="ECO:0007669"/>
    <property type="project" value="InterPro"/>
</dbReference>
<evidence type="ECO:0000259" key="2">
    <source>
        <dbReference type="Pfam" id="PF00098"/>
    </source>
</evidence>
<proteinExistence type="predicted"/>
<feature type="domain" description="CCHC-type" evidence="2">
    <location>
        <begin position="110"/>
        <end position="124"/>
    </location>
</feature>
<organism evidence="3 4">
    <name type="scientific">Escallonia herrerae</name>
    <dbReference type="NCBI Taxonomy" id="1293975"/>
    <lineage>
        <taxon>Eukaryota</taxon>
        <taxon>Viridiplantae</taxon>
        <taxon>Streptophyta</taxon>
        <taxon>Embryophyta</taxon>
        <taxon>Tracheophyta</taxon>
        <taxon>Spermatophyta</taxon>
        <taxon>Magnoliopsida</taxon>
        <taxon>eudicotyledons</taxon>
        <taxon>Gunneridae</taxon>
        <taxon>Pentapetalae</taxon>
        <taxon>asterids</taxon>
        <taxon>campanulids</taxon>
        <taxon>Escalloniales</taxon>
        <taxon>Escalloniaceae</taxon>
        <taxon>Escallonia</taxon>
    </lineage>
</organism>
<feature type="region of interest" description="Disordered" evidence="1">
    <location>
        <begin position="76"/>
        <end position="109"/>
    </location>
</feature>
<name>A0AA88WZT8_9ASTE</name>
<dbReference type="SUPFAM" id="SSF57756">
    <property type="entry name" value="Retrovirus zinc finger-like domains"/>
    <property type="match status" value="1"/>
</dbReference>
<protein>
    <recommendedName>
        <fullName evidence="2">CCHC-type domain-containing protein</fullName>
    </recommendedName>
</protein>
<keyword evidence="4" id="KW-1185">Reference proteome</keyword>
<sequence length="124" mass="14182">MEPEYAEVKAAEESVLFGNDCGFSFMQIEGDKTWKDCRKEWKQKKDVMTMQELVKYIQVEKNSRNLDGLELEDNKSSKALLVDQNSPSGSKRKLDGQVSASTNQQDKPKRACWKCGETGHFKKN</sequence>
<dbReference type="InterPro" id="IPR036875">
    <property type="entry name" value="Znf_CCHC_sf"/>
</dbReference>
<dbReference type="EMBL" id="JAVXUP010000369">
    <property type="protein sequence ID" value="KAK3029690.1"/>
    <property type="molecule type" value="Genomic_DNA"/>
</dbReference>
<dbReference type="InterPro" id="IPR001878">
    <property type="entry name" value="Znf_CCHC"/>
</dbReference>
<dbReference type="AlphaFoldDB" id="A0AA88WZT8"/>